<dbReference type="GO" id="GO:0004252">
    <property type="term" value="F:serine-type endopeptidase activity"/>
    <property type="evidence" value="ECO:0007669"/>
    <property type="project" value="InterPro"/>
</dbReference>
<dbReference type="Gene3D" id="1.10.8.60">
    <property type="match status" value="1"/>
</dbReference>
<sequence>MSHTYNTRAKKDSLMEKLGPAASTRSKLNIKESYKRDESSDDDVSDEDMSDDEYMETDDENISIDEDMSCDEEDRSGDEDDLLSEDDDDFIVKDKKRSGINQEDFQSLLAEIFPSKYMRDRVGANKKRTFNREGAPEPRDILTGPNSIRIGKKNKSFVEEAPISPGKMSNFNIIFTVNPMDHKNMDEYEDYYSSDDSEYDPERDEYNDEIDEEDTNEMDTDDDELDAVDEDMCQCECADDMNLDTNTYLDETEPPTKNMRFRNKKEERKKTIENQRRNASKLYKKRKYKNTLKFRDLLQQKNVMNDLNYFQEKMSLEEQAIVLQQMEDIKSIIDIEKPYRLALLEANIPSRFKASAYNKLSSLKNMEPGCSEYNKIRHWVDDFMRIPFNKINHLPVRIEDGVEKCHDFMEQAKNTLDKAVYGLNDVKLQVMQMVGQWITNPDAIGNSVAIEGPPGTGKTTLVKEGISKILNREFVFIPLGGATDSSCLEGHSYTYEGSNCGLIVKQLIQCQSMNPIIYFDELDKISDTPKGDEIVGILTHLTDTSQNSKFHDKYFAEFDFDLSRCVFFFSYNDRSKVNKILLDRMHCIMTKGYELPQKTIIATDYLLPTIREQVRFKLEEILLPTETIEHIINTHTHKEDGVRNLKRCLEIIHTKLNLYRLMKPGTNLFESDMSIKVEFPITITPQIVDKLIKKSSESGSWQNMYS</sequence>
<reference evidence="3" key="1">
    <citation type="journal article" date="2020" name="Nature">
        <title>Giant virus diversity and host interactions through global metagenomics.</title>
        <authorList>
            <person name="Schulz F."/>
            <person name="Roux S."/>
            <person name="Paez-Espino D."/>
            <person name="Jungbluth S."/>
            <person name="Walsh D.A."/>
            <person name="Denef V.J."/>
            <person name="McMahon K.D."/>
            <person name="Konstantinidis K.T."/>
            <person name="Eloe-Fadrosh E.A."/>
            <person name="Kyrpides N.C."/>
            <person name="Woyke T."/>
        </authorList>
    </citation>
    <scope>NUCLEOTIDE SEQUENCE</scope>
    <source>
        <strain evidence="3">GVMAG-M-3300023184-89</strain>
    </source>
</reference>
<dbReference type="PANTHER" id="PTHR43718:SF2">
    <property type="entry name" value="LON PROTEASE HOMOLOG, MITOCHONDRIAL"/>
    <property type="match status" value="1"/>
</dbReference>
<organism evidence="3">
    <name type="scientific">viral metagenome</name>
    <dbReference type="NCBI Taxonomy" id="1070528"/>
    <lineage>
        <taxon>unclassified sequences</taxon>
        <taxon>metagenomes</taxon>
        <taxon>organismal metagenomes</taxon>
    </lineage>
</organism>
<proteinExistence type="predicted"/>
<evidence type="ECO:0000256" key="1">
    <source>
        <dbReference type="SAM" id="MobiDB-lite"/>
    </source>
</evidence>
<dbReference type="Gene3D" id="3.40.50.300">
    <property type="entry name" value="P-loop containing nucleotide triphosphate hydrolases"/>
    <property type="match status" value="1"/>
</dbReference>
<dbReference type="AlphaFoldDB" id="A0A6C0IJQ6"/>
<name>A0A6C0IJQ6_9ZZZZ</name>
<dbReference type="GO" id="GO:0016887">
    <property type="term" value="F:ATP hydrolysis activity"/>
    <property type="evidence" value="ECO:0007669"/>
    <property type="project" value="InterPro"/>
</dbReference>
<dbReference type="GO" id="GO:0005759">
    <property type="term" value="C:mitochondrial matrix"/>
    <property type="evidence" value="ECO:0007669"/>
    <property type="project" value="TreeGrafter"/>
</dbReference>
<feature type="compositionally biased region" description="Basic and acidic residues" evidence="1">
    <location>
        <begin position="29"/>
        <end position="38"/>
    </location>
</feature>
<protein>
    <recommendedName>
        <fullName evidence="2">ATPase AAA-type core domain-containing protein</fullName>
    </recommendedName>
</protein>
<dbReference type="InterPro" id="IPR027065">
    <property type="entry name" value="Lon_Prtase"/>
</dbReference>
<dbReference type="GO" id="GO:0003697">
    <property type="term" value="F:single-stranded DNA binding"/>
    <property type="evidence" value="ECO:0007669"/>
    <property type="project" value="TreeGrafter"/>
</dbReference>
<feature type="region of interest" description="Disordered" evidence="1">
    <location>
        <begin position="191"/>
        <end position="221"/>
    </location>
</feature>
<accession>A0A6C0IJQ6</accession>
<feature type="compositionally biased region" description="Acidic residues" evidence="1">
    <location>
        <begin position="39"/>
        <end position="89"/>
    </location>
</feature>
<dbReference type="Pfam" id="PF00004">
    <property type="entry name" value="AAA"/>
    <property type="match status" value="1"/>
</dbReference>
<dbReference type="PANTHER" id="PTHR43718">
    <property type="entry name" value="LON PROTEASE"/>
    <property type="match status" value="1"/>
</dbReference>
<evidence type="ECO:0000259" key="2">
    <source>
        <dbReference type="Pfam" id="PF00004"/>
    </source>
</evidence>
<feature type="region of interest" description="Disordered" evidence="1">
    <location>
        <begin position="1"/>
        <end position="89"/>
    </location>
</feature>
<evidence type="ECO:0000313" key="3">
    <source>
        <dbReference type="EMBL" id="QHT92656.1"/>
    </source>
</evidence>
<dbReference type="SUPFAM" id="SSF52540">
    <property type="entry name" value="P-loop containing nucleoside triphosphate hydrolases"/>
    <property type="match status" value="1"/>
</dbReference>
<dbReference type="InterPro" id="IPR003959">
    <property type="entry name" value="ATPase_AAA_core"/>
</dbReference>
<dbReference type="GO" id="GO:0005524">
    <property type="term" value="F:ATP binding"/>
    <property type="evidence" value="ECO:0007669"/>
    <property type="project" value="InterPro"/>
</dbReference>
<dbReference type="GO" id="GO:0004176">
    <property type="term" value="F:ATP-dependent peptidase activity"/>
    <property type="evidence" value="ECO:0007669"/>
    <property type="project" value="InterPro"/>
</dbReference>
<dbReference type="InterPro" id="IPR027417">
    <property type="entry name" value="P-loop_NTPase"/>
</dbReference>
<dbReference type="EMBL" id="MN740193">
    <property type="protein sequence ID" value="QHT92656.1"/>
    <property type="molecule type" value="Genomic_DNA"/>
</dbReference>
<feature type="domain" description="ATPase AAA-type core" evidence="2">
    <location>
        <begin position="450"/>
        <end position="590"/>
    </location>
</feature>
<dbReference type="GO" id="GO:0006515">
    <property type="term" value="P:protein quality control for misfolded or incompletely synthesized proteins"/>
    <property type="evidence" value="ECO:0007669"/>
    <property type="project" value="TreeGrafter"/>
</dbReference>
<dbReference type="GO" id="GO:0051131">
    <property type="term" value="P:chaperone-mediated protein complex assembly"/>
    <property type="evidence" value="ECO:0007669"/>
    <property type="project" value="TreeGrafter"/>
</dbReference>
<dbReference type="GO" id="GO:0007005">
    <property type="term" value="P:mitochondrion organization"/>
    <property type="evidence" value="ECO:0007669"/>
    <property type="project" value="TreeGrafter"/>
</dbReference>